<comment type="caution">
    <text evidence="1">The sequence shown here is derived from an EMBL/GenBank/DDBJ whole genome shotgun (WGS) entry which is preliminary data.</text>
</comment>
<dbReference type="Pfam" id="PF24046">
    <property type="entry name" value="At4g08330"/>
    <property type="match status" value="1"/>
</dbReference>
<dbReference type="EMBL" id="JAXQNO010000018">
    <property type="protein sequence ID" value="KAK4776735.1"/>
    <property type="molecule type" value="Genomic_DNA"/>
</dbReference>
<protein>
    <submittedName>
        <fullName evidence="1">Uncharacterized protein</fullName>
    </submittedName>
</protein>
<accession>A0AAN7QUT5</accession>
<dbReference type="PANTHER" id="PTHR33674">
    <property type="entry name" value="METHIONINE-S-OXIDE REDUCTASE"/>
    <property type="match status" value="1"/>
</dbReference>
<dbReference type="Proteomes" id="UP001346149">
    <property type="component" value="Unassembled WGS sequence"/>
</dbReference>
<reference evidence="1 2" key="1">
    <citation type="journal article" date="2023" name="Hortic Res">
        <title>Pangenome of water caltrop reveals structural variations and asymmetric subgenome divergence after allopolyploidization.</title>
        <authorList>
            <person name="Zhang X."/>
            <person name="Chen Y."/>
            <person name="Wang L."/>
            <person name="Yuan Y."/>
            <person name="Fang M."/>
            <person name="Shi L."/>
            <person name="Lu R."/>
            <person name="Comes H.P."/>
            <person name="Ma Y."/>
            <person name="Chen Y."/>
            <person name="Huang G."/>
            <person name="Zhou Y."/>
            <person name="Zheng Z."/>
            <person name="Qiu Y."/>
        </authorList>
    </citation>
    <scope>NUCLEOTIDE SEQUENCE [LARGE SCALE GENOMIC DNA]</scope>
    <source>
        <strain evidence="1">F231</strain>
    </source>
</reference>
<evidence type="ECO:0000313" key="2">
    <source>
        <dbReference type="Proteomes" id="UP001346149"/>
    </source>
</evidence>
<organism evidence="1 2">
    <name type="scientific">Trapa natans</name>
    <name type="common">Water chestnut</name>
    <dbReference type="NCBI Taxonomy" id="22666"/>
    <lineage>
        <taxon>Eukaryota</taxon>
        <taxon>Viridiplantae</taxon>
        <taxon>Streptophyta</taxon>
        <taxon>Embryophyta</taxon>
        <taxon>Tracheophyta</taxon>
        <taxon>Spermatophyta</taxon>
        <taxon>Magnoliopsida</taxon>
        <taxon>eudicotyledons</taxon>
        <taxon>Gunneridae</taxon>
        <taxon>Pentapetalae</taxon>
        <taxon>rosids</taxon>
        <taxon>malvids</taxon>
        <taxon>Myrtales</taxon>
        <taxon>Lythraceae</taxon>
        <taxon>Trapa</taxon>
    </lineage>
</organism>
<sequence>MENSVCVRRGSDSGDPIRFLPSISVRDVRYSCGYCGYELNLSSSNRNTSTIGSKYSKSIKRGVISFLYVDESRFTLVDEIHCISIPFFSKDSWGLFRPRTKLLCRKCGHSIGTAYRQKVLLDQLVSDGPKSPASREASTIYKYDVRIRALQPSSNELQSPHLIE</sequence>
<name>A0AAN7QUT5_TRANT</name>
<evidence type="ECO:0000313" key="1">
    <source>
        <dbReference type="EMBL" id="KAK4776735.1"/>
    </source>
</evidence>
<gene>
    <name evidence="1" type="ORF">SAY86_005423</name>
</gene>
<keyword evidence="2" id="KW-1185">Reference proteome</keyword>
<proteinExistence type="predicted"/>
<dbReference type="PANTHER" id="PTHR33674:SF8">
    <property type="entry name" value="OS01G0833400 PROTEIN"/>
    <property type="match status" value="1"/>
</dbReference>
<dbReference type="AlphaFoldDB" id="A0AAN7QUT5"/>
<dbReference type="InterPro" id="IPR045282">
    <property type="entry name" value="At4g08330-like"/>
</dbReference>